<dbReference type="AlphaFoldDB" id="A0A392UI93"/>
<proteinExistence type="predicted"/>
<dbReference type="EMBL" id="LXQA010811373">
    <property type="protein sequence ID" value="MCI72130.1"/>
    <property type="molecule type" value="Genomic_DNA"/>
</dbReference>
<organism evidence="1 2">
    <name type="scientific">Trifolium medium</name>
    <dbReference type="NCBI Taxonomy" id="97028"/>
    <lineage>
        <taxon>Eukaryota</taxon>
        <taxon>Viridiplantae</taxon>
        <taxon>Streptophyta</taxon>
        <taxon>Embryophyta</taxon>
        <taxon>Tracheophyta</taxon>
        <taxon>Spermatophyta</taxon>
        <taxon>Magnoliopsida</taxon>
        <taxon>eudicotyledons</taxon>
        <taxon>Gunneridae</taxon>
        <taxon>Pentapetalae</taxon>
        <taxon>rosids</taxon>
        <taxon>fabids</taxon>
        <taxon>Fabales</taxon>
        <taxon>Fabaceae</taxon>
        <taxon>Papilionoideae</taxon>
        <taxon>50 kb inversion clade</taxon>
        <taxon>NPAAA clade</taxon>
        <taxon>Hologalegina</taxon>
        <taxon>IRL clade</taxon>
        <taxon>Trifolieae</taxon>
        <taxon>Trifolium</taxon>
    </lineage>
</organism>
<keyword evidence="2" id="KW-1185">Reference proteome</keyword>
<dbReference type="Proteomes" id="UP000265520">
    <property type="component" value="Unassembled WGS sequence"/>
</dbReference>
<evidence type="ECO:0000313" key="1">
    <source>
        <dbReference type="EMBL" id="MCI72130.1"/>
    </source>
</evidence>
<feature type="non-terminal residue" evidence="1">
    <location>
        <position position="80"/>
    </location>
</feature>
<evidence type="ECO:0000313" key="2">
    <source>
        <dbReference type="Proteomes" id="UP000265520"/>
    </source>
</evidence>
<protein>
    <submittedName>
        <fullName evidence="1">Uncharacterized protein</fullName>
    </submittedName>
</protein>
<reference evidence="1 2" key="1">
    <citation type="journal article" date="2018" name="Front. Plant Sci.">
        <title>Red Clover (Trifolium pratense) and Zigzag Clover (T. medium) - A Picture of Genomic Similarities and Differences.</title>
        <authorList>
            <person name="Dluhosova J."/>
            <person name="Istvanek J."/>
            <person name="Nedelnik J."/>
            <person name="Repkova J."/>
        </authorList>
    </citation>
    <scope>NUCLEOTIDE SEQUENCE [LARGE SCALE GENOMIC DNA]</scope>
    <source>
        <strain evidence="2">cv. 10/8</strain>
        <tissue evidence="1">Leaf</tissue>
    </source>
</reference>
<name>A0A392UI93_9FABA</name>
<comment type="caution">
    <text evidence="1">The sequence shown here is derived from an EMBL/GenBank/DDBJ whole genome shotgun (WGS) entry which is preliminary data.</text>
</comment>
<accession>A0A392UI93</accession>
<feature type="non-terminal residue" evidence="1">
    <location>
        <position position="1"/>
    </location>
</feature>
<sequence>ATGRALIDVELGELMLCTNGEHVMFNVFEAMKQHDDDPQCFRVEVIDEMIEDVFKVKAPSSPLENVLVNSIDDLEEEWER</sequence>